<dbReference type="EMBL" id="JBCGDP010000029">
    <property type="protein sequence ID" value="MEM0578573.1"/>
    <property type="molecule type" value="Genomic_DNA"/>
</dbReference>
<reference evidence="1 2" key="1">
    <citation type="submission" date="2024-03" db="EMBL/GenBank/DDBJ databases">
        <title>Two novel species of the genus Flavobacterium exhibiting potentially degradation of complex polysaccharides.</title>
        <authorList>
            <person name="Lian X."/>
        </authorList>
    </citation>
    <scope>NUCLEOTIDE SEQUENCE [LARGE SCALE GENOMIC DNA]</scope>
    <source>
        <strain evidence="1 2">N6</strain>
    </source>
</reference>
<evidence type="ECO:0000313" key="1">
    <source>
        <dbReference type="EMBL" id="MEM0578573.1"/>
    </source>
</evidence>
<dbReference type="PANTHER" id="PTHR46246:SF1">
    <property type="entry name" value="GUANOSINE-3',5'-BIS(DIPHOSPHATE) 3'-PYROPHOSPHOHYDROLASE MESH1"/>
    <property type="match status" value="1"/>
</dbReference>
<dbReference type="Pfam" id="PF13328">
    <property type="entry name" value="HD_4"/>
    <property type="match status" value="1"/>
</dbReference>
<dbReference type="RefSeq" id="WP_342693383.1">
    <property type="nucleotide sequence ID" value="NZ_JBCGDP010000029.1"/>
</dbReference>
<dbReference type="InterPro" id="IPR052194">
    <property type="entry name" value="MESH1"/>
</dbReference>
<gene>
    <name evidence="1" type="ORF">WFZ86_18865</name>
</gene>
<dbReference type="PANTHER" id="PTHR46246">
    <property type="entry name" value="GUANOSINE-3',5'-BIS(DIPHOSPHATE) 3'-PYROPHOSPHOHYDROLASE MESH1"/>
    <property type="match status" value="1"/>
</dbReference>
<comment type="caution">
    <text evidence="1">The sequence shown here is derived from an EMBL/GenBank/DDBJ whole genome shotgun (WGS) entry which is preliminary data.</text>
</comment>
<name>A0ABU9NT87_9FLAO</name>
<protein>
    <submittedName>
        <fullName evidence="1">HD domain-containing protein</fullName>
    </submittedName>
</protein>
<dbReference type="SUPFAM" id="SSF109604">
    <property type="entry name" value="HD-domain/PDEase-like"/>
    <property type="match status" value="1"/>
</dbReference>
<evidence type="ECO:0000313" key="2">
    <source>
        <dbReference type="Proteomes" id="UP001468798"/>
    </source>
</evidence>
<keyword evidence="2" id="KW-1185">Reference proteome</keyword>
<accession>A0ABU9NT87</accession>
<dbReference type="Proteomes" id="UP001468798">
    <property type="component" value="Unassembled WGS sequence"/>
</dbReference>
<organism evidence="1 2">
    <name type="scientific">Flavobacterium polysaccharolyticum</name>
    <dbReference type="NCBI Taxonomy" id="3133148"/>
    <lineage>
        <taxon>Bacteria</taxon>
        <taxon>Pseudomonadati</taxon>
        <taxon>Bacteroidota</taxon>
        <taxon>Flavobacteriia</taxon>
        <taxon>Flavobacteriales</taxon>
        <taxon>Flavobacteriaceae</taxon>
        <taxon>Flavobacterium</taxon>
    </lineage>
</organism>
<sequence>MEQKREWSIDEIQKIWQLASKLHDGQKYGGYNNGEKVEYINHIGSVVFEIFNAIQSTENINSDLAIKCAILHDTIEDTTLTYESINELFGHEVACGVLALTKNDKIEGQTQKMLDSIKRIKEQPVEIWAVKLADRITNLHEPPYYWNDEKKLKYIEEAKIILKELKAGNKYLAERLESKIKNYYNFLSTSNK</sequence>
<dbReference type="Gene3D" id="1.10.3210.10">
    <property type="entry name" value="Hypothetical protein af1432"/>
    <property type="match status" value="1"/>
</dbReference>
<proteinExistence type="predicted"/>